<accession>A0ABW6VE07</accession>
<reference evidence="1 2" key="1">
    <citation type="submission" date="2024-10" db="EMBL/GenBank/DDBJ databases">
        <title>The Natural Products Discovery Center: Release of the First 8490 Sequenced Strains for Exploring Actinobacteria Biosynthetic Diversity.</title>
        <authorList>
            <person name="Kalkreuter E."/>
            <person name="Kautsar S.A."/>
            <person name="Yang D."/>
            <person name="Bader C.D."/>
            <person name="Teijaro C.N."/>
            <person name="Fluegel L."/>
            <person name="Davis C.M."/>
            <person name="Simpson J.R."/>
            <person name="Lauterbach L."/>
            <person name="Steele A.D."/>
            <person name="Gui C."/>
            <person name="Meng S."/>
            <person name="Li G."/>
            <person name="Viehrig K."/>
            <person name="Ye F."/>
            <person name="Su P."/>
            <person name="Kiefer A.F."/>
            <person name="Nichols A."/>
            <person name="Cepeda A.J."/>
            <person name="Yan W."/>
            <person name="Fan B."/>
            <person name="Jiang Y."/>
            <person name="Adhikari A."/>
            <person name="Zheng C.-J."/>
            <person name="Schuster L."/>
            <person name="Cowan T.M."/>
            <person name="Smanski M.J."/>
            <person name="Chevrette M.G."/>
            <person name="De Carvalho L.P.S."/>
            <person name="Shen B."/>
        </authorList>
    </citation>
    <scope>NUCLEOTIDE SEQUENCE [LARGE SCALE GENOMIC DNA]</scope>
    <source>
        <strain evidence="1 2">NPDC001281</strain>
    </source>
</reference>
<evidence type="ECO:0008006" key="3">
    <source>
        <dbReference type="Google" id="ProtNLM"/>
    </source>
</evidence>
<evidence type="ECO:0000313" key="2">
    <source>
        <dbReference type="Proteomes" id="UP001602119"/>
    </source>
</evidence>
<organism evidence="1 2">
    <name type="scientific">Microtetraspora fusca</name>
    <dbReference type="NCBI Taxonomy" id="1997"/>
    <lineage>
        <taxon>Bacteria</taxon>
        <taxon>Bacillati</taxon>
        <taxon>Actinomycetota</taxon>
        <taxon>Actinomycetes</taxon>
        <taxon>Streptosporangiales</taxon>
        <taxon>Streptosporangiaceae</taxon>
        <taxon>Microtetraspora</taxon>
    </lineage>
</organism>
<protein>
    <recommendedName>
        <fullName evidence="3">Integron Cassette Protein Hfx-Cass5 domain-containing protein</fullName>
    </recommendedName>
</protein>
<name>A0ABW6VE07_MICFU</name>
<comment type="caution">
    <text evidence="1">The sequence shown here is derived from an EMBL/GenBank/DDBJ whole genome shotgun (WGS) entry which is preliminary data.</text>
</comment>
<sequence length="93" mass="10482">MRRFILVRDVDVSGISGEGTVVWGIEFPDGVCAYRWNSAWKTTCIADSIADIIKIHGHEGATRLVWLDTAEASDLWRSVTLYPVRDQYERPAA</sequence>
<keyword evidence="2" id="KW-1185">Reference proteome</keyword>
<dbReference type="RefSeq" id="WP_387346000.1">
    <property type="nucleotide sequence ID" value="NZ_JBIAXI010000024.1"/>
</dbReference>
<evidence type="ECO:0000313" key="1">
    <source>
        <dbReference type="EMBL" id="MFF4777537.1"/>
    </source>
</evidence>
<proteinExistence type="predicted"/>
<gene>
    <name evidence="1" type="ORF">ACFY05_32240</name>
</gene>
<dbReference type="Proteomes" id="UP001602119">
    <property type="component" value="Unassembled WGS sequence"/>
</dbReference>
<dbReference type="EMBL" id="JBIAXI010000024">
    <property type="protein sequence ID" value="MFF4777537.1"/>
    <property type="molecule type" value="Genomic_DNA"/>
</dbReference>